<dbReference type="NCBIfam" id="TIGR03605">
    <property type="entry name" value="antibiot_sagB"/>
    <property type="match status" value="1"/>
</dbReference>
<dbReference type="EMBL" id="CP073355">
    <property type="protein sequence ID" value="URA11009.1"/>
    <property type="molecule type" value="Genomic_DNA"/>
</dbReference>
<dbReference type="GO" id="GO:0016491">
    <property type="term" value="F:oxidoreductase activity"/>
    <property type="evidence" value="ECO:0007669"/>
    <property type="project" value="InterPro"/>
</dbReference>
<protein>
    <submittedName>
        <fullName evidence="2">SagB/ThcOx family dehydrogenase</fullName>
    </submittedName>
</protein>
<sequence length="280" mass="31821">MMILRKPSPLEEAARLSYPPREWDLYAEALTYQEHSKFGREKSREDFVHIGQLRQNKGLISSMTRHFKVYPEVIYSPLPQIVDLLGEGVSLEEAILRRRSVRAFSKKEMPFEVFAKMLVFSYGITGEMSYDTGDVQYLRASPSAGALYPLEIYPVVFHVEGLQPGLYHYNVRDNAVGMLKGGDFSDFLVDICTEQEMVREASVVFLITAYPLRTLRKYRERGLRFLYLDAGHMAEHIYLLATAYGFGACAVGGAYDHEVERFLGIDGLQETLVYLMAVGG</sequence>
<accession>A0AAX3BF92</accession>
<gene>
    <name evidence="2" type="ORF">KDW03_04185</name>
</gene>
<dbReference type="Gene3D" id="3.40.109.10">
    <property type="entry name" value="NADH Oxidase"/>
    <property type="match status" value="1"/>
</dbReference>
<feature type="domain" description="Nitroreductase" evidence="1">
    <location>
        <begin position="95"/>
        <end position="279"/>
    </location>
</feature>
<reference evidence="2" key="2">
    <citation type="submission" date="2022-06" db="EMBL/GenBank/DDBJ databases">
        <title>Thermospira aquatica gen. nov., sp. nov.</title>
        <authorList>
            <person name="Ben Ali Gam Z."/>
            <person name="Labat M."/>
        </authorList>
    </citation>
    <scope>NUCLEOTIDE SEQUENCE</scope>
    <source>
        <strain evidence="2">F1F22</strain>
    </source>
</reference>
<dbReference type="InterPro" id="IPR000415">
    <property type="entry name" value="Nitroreductase-like"/>
</dbReference>
<dbReference type="InterPro" id="IPR020051">
    <property type="entry name" value="SagB-type_dehydrogenase"/>
</dbReference>
<organism evidence="2 3">
    <name type="scientific">Thermospira aquatica</name>
    <dbReference type="NCBI Taxonomy" id="2828656"/>
    <lineage>
        <taxon>Bacteria</taxon>
        <taxon>Pseudomonadati</taxon>
        <taxon>Spirochaetota</taxon>
        <taxon>Spirochaetia</taxon>
        <taxon>Brevinematales</taxon>
        <taxon>Thermospiraceae</taxon>
        <taxon>Thermospira</taxon>
    </lineage>
</organism>
<name>A0AAX3BF92_9SPIR</name>
<dbReference type="RefSeq" id="WP_271436140.1">
    <property type="nucleotide sequence ID" value="NZ_CP073355.1"/>
</dbReference>
<dbReference type="AlphaFoldDB" id="A0AAX3BF92"/>
<evidence type="ECO:0000313" key="2">
    <source>
        <dbReference type="EMBL" id="URA11009.1"/>
    </source>
</evidence>
<dbReference type="InterPro" id="IPR052544">
    <property type="entry name" value="Bacteriocin_Proc_Enz"/>
</dbReference>
<dbReference type="Pfam" id="PF00881">
    <property type="entry name" value="Nitroreductase"/>
    <property type="match status" value="1"/>
</dbReference>
<keyword evidence="3" id="KW-1185">Reference proteome</keyword>
<reference evidence="2" key="1">
    <citation type="submission" date="2021-04" db="EMBL/GenBank/DDBJ databases">
        <authorList>
            <person name="Postec A."/>
        </authorList>
    </citation>
    <scope>NUCLEOTIDE SEQUENCE</scope>
    <source>
        <strain evidence="2">F1F22</strain>
    </source>
</reference>
<dbReference type="KEGG" id="taqu:KDW03_04185"/>
<dbReference type="PANTHER" id="PTHR43745">
    <property type="entry name" value="NITROREDUCTASE MJ1384-RELATED"/>
    <property type="match status" value="1"/>
</dbReference>
<dbReference type="Proteomes" id="UP001056539">
    <property type="component" value="Chromosome"/>
</dbReference>
<dbReference type="SUPFAM" id="SSF55469">
    <property type="entry name" value="FMN-dependent nitroreductase-like"/>
    <property type="match status" value="1"/>
</dbReference>
<dbReference type="CDD" id="cd02142">
    <property type="entry name" value="McbC_SagB-like_oxidoreductase"/>
    <property type="match status" value="1"/>
</dbReference>
<dbReference type="PANTHER" id="PTHR43745:SF2">
    <property type="entry name" value="NITROREDUCTASE MJ1384-RELATED"/>
    <property type="match status" value="1"/>
</dbReference>
<evidence type="ECO:0000259" key="1">
    <source>
        <dbReference type="Pfam" id="PF00881"/>
    </source>
</evidence>
<evidence type="ECO:0000313" key="3">
    <source>
        <dbReference type="Proteomes" id="UP001056539"/>
    </source>
</evidence>
<dbReference type="InterPro" id="IPR029479">
    <property type="entry name" value="Nitroreductase"/>
</dbReference>
<proteinExistence type="predicted"/>